<evidence type="ECO:0000256" key="6">
    <source>
        <dbReference type="ARBA" id="ARBA00022989"/>
    </source>
</evidence>
<keyword evidence="7 8" id="KW-0472">Membrane</keyword>
<evidence type="ECO:0000256" key="8">
    <source>
        <dbReference type="SAM" id="Phobius"/>
    </source>
</evidence>
<dbReference type="Pfam" id="PF00892">
    <property type="entry name" value="EamA"/>
    <property type="match status" value="2"/>
</dbReference>
<evidence type="ECO:0000259" key="9">
    <source>
        <dbReference type="Pfam" id="PF00892"/>
    </source>
</evidence>
<dbReference type="Proteomes" id="UP001370348">
    <property type="component" value="Chromosome"/>
</dbReference>
<proteinExistence type="inferred from homology"/>
<evidence type="ECO:0000256" key="1">
    <source>
        <dbReference type="ARBA" id="ARBA00004651"/>
    </source>
</evidence>
<dbReference type="PANTHER" id="PTHR22911:SF137">
    <property type="entry name" value="SOLUTE CARRIER FAMILY 35 MEMBER G2-RELATED"/>
    <property type="match status" value="1"/>
</dbReference>
<feature type="transmembrane region" description="Helical" evidence="8">
    <location>
        <begin position="239"/>
        <end position="259"/>
    </location>
</feature>
<evidence type="ECO:0000313" key="11">
    <source>
        <dbReference type="Proteomes" id="UP001370348"/>
    </source>
</evidence>
<feature type="transmembrane region" description="Helical" evidence="8">
    <location>
        <begin position="71"/>
        <end position="90"/>
    </location>
</feature>
<gene>
    <name evidence="10" type="primary">rarD</name>
    <name evidence="10" type="ORF">LZC94_15445</name>
</gene>
<feature type="domain" description="EamA" evidence="9">
    <location>
        <begin position="6"/>
        <end position="142"/>
    </location>
</feature>
<keyword evidence="4" id="KW-1003">Cell membrane</keyword>
<feature type="transmembrane region" description="Helical" evidence="8">
    <location>
        <begin position="177"/>
        <end position="194"/>
    </location>
</feature>
<feature type="transmembrane region" description="Helical" evidence="8">
    <location>
        <begin position="7"/>
        <end position="25"/>
    </location>
</feature>
<evidence type="ECO:0000256" key="7">
    <source>
        <dbReference type="ARBA" id="ARBA00023136"/>
    </source>
</evidence>
<feature type="transmembrane region" description="Helical" evidence="8">
    <location>
        <begin position="214"/>
        <end position="232"/>
    </location>
</feature>
<dbReference type="NCBIfam" id="TIGR00688">
    <property type="entry name" value="rarD"/>
    <property type="match status" value="1"/>
</dbReference>
<keyword evidence="3" id="KW-0813">Transport</keyword>
<dbReference type="InterPro" id="IPR037185">
    <property type="entry name" value="EmrE-like"/>
</dbReference>
<dbReference type="InterPro" id="IPR000620">
    <property type="entry name" value="EamA_dom"/>
</dbReference>
<evidence type="ECO:0000256" key="2">
    <source>
        <dbReference type="ARBA" id="ARBA00007362"/>
    </source>
</evidence>
<keyword evidence="11" id="KW-1185">Reference proteome</keyword>
<dbReference type="RefSeq" id="WP_394828253.1">
    <property type="nucleotide sequence ID" value="NZ_CP089984.1"/>
</dbReference>
<organism evidence="10 11">
    <name type="scientific">Pendulispora albinea</name>
    <dbReference type="NCBI Taxonomy" id="2741071"/>
    <lineage>
        <taxon>Bacteria</taxon>
        <taxon>Pseudomonadati</taxon>
        <taxon>Myxococcota</taxon>
        <taxon>Myxococcia</taxon>
        <taxon>Myxococcales</taxon>
        <taxon>Sorangiineae</taxon>
        <taxon>Pendulisporaceae</taxon>
        <taxon>Pendulispora</taxon>
    </lineage>
</organism>
<dbReference type="PANTHER" id="PTHR22911">
    <property type="entry name" value="ACYL-MALONYL CONDENSING ENZYME-RELATED"/>
    <property type="match status" value="1"/>
</dbReference>
<name>A0ABZ2M7Y4_9BACT</name>
<dbReference type="InterPro" id="IPR004626">
    <property type="entry name" value="RarD"/>
</dbReference>
<comment type="similarity">
    <text evidence="2">Belongs to the EamA transporter family.</text>
</comment>
<protein>
    <submittedName>
        <fullName evidence="10">EamA family transporter RarD</fullName>
    </submittedName>
</protein>
<feature type="transmembrane region" description="Helical" evidence="8">
    <location>
        <begin position="102"/>
        <end position="119"/>
    </location>
</feature>
<evidence type="ECO:0000256" key="5">
    <source>
        <dbReference type="ARBA" id="ARBA00022692"/>
    </source>
</evidence>
<accession>A0ABZ2M7Y4</accession>
<evidence type="ECO:0000256" key="3">
    <source>
        <dbReference type="ARBA" id="ARBA00022448"/>
    </source>
</evidence>
<comment type="subcellular location">
    <subcellularLocation>
        <location evidence="1">Cell membrane</location>
        <topology evidence="1">Multi-pass membrane protein</topology>
    </subcellularLocation>
</comment>
<feature type="domain" description="EamA" evidence="9">
    <location>
        <begin position="151"/>
        <end position="281"/>
    </location>
</feature>
<sequence>MDERRKGVLFGLSAYFMWGFFPLYWPLLKPAGAVEILAHRISWSLVVMALLVMRAHKGSFRWLRELGGRRFGLLVLAAGLISANWAIYIWAVNHQHVVETSLGYFMTPLLSVILGTLFLGERLRRVQWLAIGIAACAVVVLTVAYGQLPWIALGLALSFGLYGFIKKKAGVGALESLAVETGLLVLPAVAYLLVLQGQGTAMFGHVSRGKDLLLAASGVLTAIPLLCFGAAANRIPLATIGLLQYSSPILQFLCGVLIFREDMPASRWAGFALVWIGLGVFTLDSVLARRRASRCTGAALSGSAAKA</sequence>
<keyword evidence="5 8" id="KW-0812">Transmembrane</keyword>
<feature type="transmembrane region" description="Helical" evidence="8">
    <location>
        <begin position="31"/>
        <end position="51"/>
    </location>
</feature>
<keyword evidence="6 8" id="KW-1133">Transmembrane helix</keyword>
<dbReference type="SUPFAM" id="SSF103481">
    <property type="entry name" value="Multidrug resistance efflux transporter EmrE"/>
    <property type="match status" value="2"/>
</dbReference>
<reference evidence="10 11" key="1">
    <citation type="submission" date="2021-12" db="EMBL/GenBank/DDBJ databases">
        <title>Discovery of the Pendulisporaceae a myxobacterial family with distinct sporulation behavior and unique specialized metabolism.</title>
        <authorList>
            <person name="Garcia R."/>
            <person name="Popoff A."/>
            <person name="Bader C.D."/>
            <person name="Loehr J."/>
            <person name="Walesch S."/>
            <person name="Walt C."/>
            <person name="Boldt J."/>
            <person name="Bunk B."/>
            <person name="Haeckl F.J.F.P.J."/>
            <person name="Gunesch A.P."/>
            <person name="Birkelbach J."/>
            <person name="Nuebel U."/>
            <person name="Pietschmann T."/>
            <person name="Bach T."/>
            <person name="Mueller R."/>
        </authorList>
    </citation>
    <scope>NUCLEOTIDE SEQUENCE [LARGE SCALE GENOMIC DNA]</scope>
    <source>
        <strain evidence="10 11">MSr11954</strain>
    </source>
</reference>
<evidence type="ECO:0000313" key="10">
    <source>
        <dbReference type="EMBL" id="WXB18622.1"/>
    </source>
</evidence>
<dbReference type="EMBL" id="CP089984">
    <property type="protein sequence ID" value="WXB18622.1"/>
    <property type="molecule type" value="Genomic_DNA"/>
</dbReference>
<feature type="transmembrane region" description="Helical" evidence="8">
    <location>
        <begin position="126"/>
        <end position="144"/>
    </location>
</feature>
<feature type="transmembrane region" description="Helical" evidence="8">
    <location>
        <begin position="265"/>
        <end position="287"/>
    </location>
</feature>
<feature type="transmembrane region" description="Helical" evidence="8">
    <location>
        <begin position="150"/>
        <end position="165"/>
    </location>
</feature>
<evidence type="ECO:0000256" key="4">
    <source>
        <dbReference type="ARBA" id="ARBA00022475"/>
    </source>
</evidence>